<dbReference type="GO" id="GO:0004180">
    <property type="term" value="F:carboxypeptidase activity"/>
    <property type="evidence" value="ECO:0007669"/>
    <property type="project" value="UniProtKB-KW"/>
</dbReference>
<dbReference type="PRINTS" id="PR00791">
    <property type="entry name" value="PEPDIPTASEA"/>
</dbReference>
<dbReference type="EMBL" id="OA884756">
    <property type="protein sequence ID" value="CAD7281258.1"/>
    <property type="molecule type" value="Genomic_DNA"/>
</dbReference>
<evidence type="ECO:0000256" key="5">
    <source>
        <dbReference type="PIRSR" id="PIRSR601548-2"/>
    </source>
</evidence>
<keyword evidence="8" id="KW-0378">Hydrolase</keyword>
<comment type="similarity">
    <text evidence="1 7 8">Belongs to the peptidase M2 family.</text>
</comment>
<evidence type="ECO:0000313" key="10">
    <source>
        <dbReference type="Proteomes" id="UP000678499"/>
    </source>
</evidence>
<reference evidence="9" key="1">
    <citation type="submission" date="2020-11" db="EMBL/GenBank/DDBJ databases">
        <authorList>
            <person name="Tran Van P."/>
        </authorList>
    </citation>
    <scope>NUCLEOTIDE SEQUENCE</scope>
</reference>
<dbReference type="GO" id="GO:0008237">
    <property type="term" value="F:metallopeptidase activity"/>
    <property type="evidence" value="ECO:0007669"/>
    <property type="project" value="UniProtKB-KW"/>
</dbReference>
<dbReference type="AlphaFoldDB" id="A0A7R9BV92"/>
<name>A0A7R9BV92_9CRUS</name>
<keyword evidence="10" id="KW-1185">Reference proteome</keyword>
<dbReference type="OrthoDB" id="7361988at2759"/>
<proteinExistence type="inferred from homology"/>
<feature type="binding site" evidence="5">
    <location>
        <position position="145"/>
    </location>
    <ligand>
        <name>chloride</name>
        <dbReference type="ChEBI" id="CHEBI:17996"/>
        <label>1</label>
    </ligand>
</feature>
<keyword evidence="8" id="KW-0479">Metal-binding</keyword>
<organism evidence="9">
    <name type="scientific">Notodromas monacha</name>
    <dbReference type="NCBI Taxonomy" id="399045"/>
    <lineage>
        <taxon>Eukaryota</taxon>
        <taxon>Metazoa</taxon>
        <taxon>Ecdysozoa</taxon>
        <taxon>Arthropoda</taxon>
        <taxon>Crustacea</taxon>
        <taxon>Oligostraca</taxon>
        <taxon>Ostracoda</taxon>
        <taxon>Podocopa</taxon>
        <taxon>Podocopida</taxon>
        <taxon>Cypridocopina</taxon>
        <taxon>Cypridoidea</taxon>
        <taxon>Cyprididae</taxon>
        <taxon>Notodromas</taxon>
    </lineage>
</organism>
<dbReference type="GO" id="GO:0006508">
    <property type="term" value="P:proteolysis"/>
    <property type="evidence" value="ECO:0007669"/>
    <property type="project" value="UniProtKB-KW"/>
</dbReference>
<keyword evidence="2" id="KW-0732">Signal</keyword>
<dbReference type="InterPro" id="IPR001548">
    <property type="entry name" value="Peptidase_M2"/>
</dbReference>
<dbReference type="PANTHER" id="PTHR10514:SF27">
    <property type="entry name" value="ANGIOTENSIN-CONVERTING ENZYME"/>
    <property type="match status" value="1"/>
</dbReference>
<evidence type="ECO:0000256" key="7">
    <source>
        <dbReference type="PROSITE-ProRule" id="PRU01355"/>
    </source>
</evidence>
<sequence length="192" mass="21738">MGRILVEAQICSSDGTKCGIALNPGITDPEERKFLWKAGFDATGKKIRPLYEQYVVLLQEEAKSLGYANAAEKMLAPYDSPDMREQVEKLWDVLGNNASVTKKNMNKVYWDHVERIMGVKPMPRTEEDLDPGAIHHVANGVPYIRYFISIILQHQFHETMCKAAGDYDPKNAEKSLENCDFYKSKPAGDLIR</sequence>
<keyword evidence="3 6" id="KW-1015">Disulfide bond</keyword>
<dbReference type="Proteomes" id="UP000678499">
    <property type="component" value="Unassembled WGS sequence"/>
</dbReference>
<evidence type="ECO:0000256" key="6">
    <source>
        <dbReference type="PIRSR" id="PIRSR601548-4"/>
    </source>
</evidence>
<comment type="cofactor">
    <cofactor evidence="8">
        <name>Zn(2+)</name>
        <dbReference type="ChEBI" id="CHEBI:29105"/>
    </cofactor>
    <text evidence="8">Binds 2 Zn(2+) ions per subunit.</text>
</comment>
<keyword evidence="8" id="KW-0121">Carboxypeptidase</keyword>
<keyword evidence="8" id="KW-0862">Zinc</keyword>
<dbReference type="GO" id="GO:0005886">
    <property type="term" value="C:plasma membrane"/>
    <property type="evidence" value="ECO:0007669"/>
    <property type="project" value="TreeGrafter"/>
</dbReference>
<dbReference type="PANTHER" id="PTHR10514">
    <property type="entry name" value="ANGIOTENSIN-CONVERTING ENZYME"/>
    <property type="match status" value="1"/>
</dbReference>
<accession>A0A7R9BV92</accession>
<evidence type="ECO:0000256" key="3">
    <source>
        <dbReference type="ARBA" id="ARBA00023157"/>
    </source>
</evidence>
<dbReference type="PROSITE" id="PS52011">
    <property type="entry name" value="PEPTIDASE_M2"/>
    <property type="match status" value="1"/>
</dbReference>
<dbReference type="GO" id="GO:0046872">
    <property type="term" value="F:metal ion binding"/>
    <property type="evidence" value="ECO:0007669"/>
    <property type="project" value="UniProtKB-KW"/>
</dbReference>
<gene>
    <name evidence="9" type="ORF">NMOB1V02_LOCUS8906</name>
</gene>
<dbReference type="SUPFAM" id="SSF55486">
    <property type="entry name" value="Metalloproteases ('zincins'), catalytic domain"/>
    <property type="match status" value="2"/>
</dbReference>
<evidence type="ECO:0000256" key="4">
    <source>
        <dbReference type="ARBA" id="ARBA00023180"/>
    </source>
</evidence>
<evidence type="ECO:0000313" key="9">
    <source>
        <dbReference type="EMBL" id="CAD7281258.1"/>
    </source>
</evidence>
<evidence type="ECO:0000256" key="8">
    <source>
        <dbReference type="RuleBase" id="RU361144"/>
    </source>
</evidence>
<keyword evidence="8" id="KW-0645">Protease</keyword>
<keyword evidence="8" id="KW-0482">Metalloprotease</keyword>
<dbReference type="EMBL" id="CAJPEX010002719">
    <property type="protein sequence ID" value="CAG0921410.1"/>
    <property type="molecule type" value="Genomic_DNA"/>
</dbReference>
<evidence type="ECO:0000256" key="2">
    <source>
        <dbReference type="ARBA" id="ARBA00022729"/>
    </source>
</evidence>
<protein>
    <recommendedName>
        <fullName evidence="8">Angiotensin-converting enzyme</fullName>
        <ecNumber evidence="8">3.4.-.-</ecNumber>
    </recommendedName>
</protein>
<comment type="caution">
    <text evidence="7">Lacks conserved residue(s) required for the propagation of feature annotation.</text>
</comment>
<dbReference type="Pfam" id="PF01401">
    <property type="entry name" value="Peptidase_M2"/>
    <property type="match status" value="2"/>
</dbReference>
<dbReference type="GO" id="GO:0008241">
    <property type="term" value="F:peptidyl-dipeptidase activity"/>
    <property type="evidence" value="ECO:0007669"/>
    <property type="project" value="InterPro"/>
</dbReference>
<evidence type="ECO:0000256" key="1">
    <source>
        <dbReference type="ARBA" id="ARBA00008139"/>
    </source>
</evidence>
<dbReference type="EC" id="3.4.-.-" evidence="8"/>
<keyword evidence="4 8" id="KW-0325">Glycoprotein</keyword>
<feature type="disulfide bond" evidence="6 7">
    <location>
        <begin position="161"/>
        <end position="179"/>
    </location>
</feature>